<dbReference type="InterPro" id="IPR038653">
    <property type="entry name" value="Put_CMD_sf"/>
</dbReference>
<evidence type="ECO:0000259" key="3">
    <source>
        <dbReference type="Pfam" id="PF13944"/>
    </source>
</evidence>
<dbReference type="Proteomes" id="UP000195386">
    <property type="component" value="Unassembled WGS sequence"/>
</dbReference>
<evidence type="ECO:0000313" key="5">
    <source>
        <dbReference type="Proteomes" id="UP000195386"/>
    </source>
</evidence>
<dbReference type="Gene3D" id="2.60.120.890">
    <property type="entry name" value="BT2081, beta-jelly-roll domain"/>
    <property type="match status" value="1"/>
</dbReference>
<gene>
    <name evidence="4" type="ORF">B5F97_10315</name>
</gene>
<sequence length="521" mass="56039">MGNLLTKQVLSMKKNLFYLFALICSMSLFTACSDDDDAPDYSKVIESEIAGNYKGSLTVTVEGTTMPSEPQKIKIEKASPSAINLSLADFSFMGIAIGDVELKNCALSQNGDTYTFTGTQELKVDALSCTINAKGTVTNGAVKVDMDIDATVGGLKQSVKVVYEGTRLTGSESSEAKIKTFSFDMSNEANAIVIEQPVINDDNTITFRVDEAAVEADANVLKTLVPTFIVSDKATASVESGKAMNLSQDVTITVTAEDGTIAEYIVKAPTKNSLMKFTFDGWGELQSNFGSYPAPSPTDLLATSNVGAAMLHSFGQLTDWPALEEAQGVVGSAIKLVTLDTRETAAALMGAGITSGSLFTGRFVFGDGASTIEYTKFGVLYSEKPLYFKGFYKYTSGHPFIETQKNDNGFPQYEFLETDAVDECGIQAVLYKVDSETETLDGTNIDSEDERIVARARLEDGTAKADWTAFNLEFKWKDGVTYDATKTYKLAIVCSSSKDGANFNGAANSTLIVDELEIIGE</sequence>
<dbReference type="PROSITE" id="PS51257">
    <property type="entry name" value="PROKAR_LIPOPROTEIN"/>
    <property type="match status" value="1"/>
</dbReference>
<dbReference type="Gene3D" id="2.60.40.2340">
    <property type="match status" value="1"/>
</dbReference>
<feature type="signal peptide" evidence="1">
    <location>
        <begin position="1"/>
        <end position="30"/>
    </location>
</feature>
<feature type="domain" description="Lipocalin-like" evidence="3">
    <location>
        <begin position="49"/>
        <end position="166"/>
    </location>
</feature>
<evidence type="ECO:0000256" key="1">
    <source>
        <dbReference type="SAM" id="SignalP"/>
    </source>
</evidence>
<dbReference type="AlphaFoldDB" id="A0A1Y3YSS6"/>
<reference evidence="5" key="1">
    <citation type="submission" date="2017-04" db="EMBL/GenBank/DDBJ databases">
        <title>Function of individual gut microbiota members based on whole genome sequencing of pure cultures obtained from chicken caecum.</title>
        <authorList>
            <person name="Medvecky M."/>
            <person name="Cejkova D."/>
            <person name="Polansky O."/>
            <person name="Karasova D."/>
            <person name="Kubasova T."/>
            <person name="Cizek A."/>
            <person name="Rychlik I."/>
        </authorList>
    </citation>
    <scope>NUCLEOTIDE SEQUENCE [LARGE SCALE GENOMIC DNA]</scope>
    <source>
        <strain evidence="5">An43</strain>
    </source>
</reference>
<evidence type="ECO:0000313" key="4">
    <source>
        <dbReference type="EMBL" id="OUO00905.1"/>
    </source>
</evidence>
<dbReference type="InterPro" id="IPR024311">
    <property type="entry name" value="Lipocalin-like"/>
</dbReference>
<comment type="caution">
    <text evidence="4">The sequence shown here is derived from an EMBL/GenBank/DDBJ whole genome shotgun (WGS) entry which is preliminary data.</text>
</comment>
<dbReference type="InterPro" id="IPR025112">
    <property type="entry name" value="PCMD"/>
</dbReference>
<evidence type="ECO:0000259" key="2">
    <source>
        <dbReference type="Pfam" id="PF13201"/>
    </source>
</evidence>
<name>A0A1Y3YSS6_9BACE</name>
<dbReference type="EMBL" id="NFII01000008">
    <property type="protein sequence ID" value="OUO00905.1"/>
    <property type="molecule type" value="Genomic_DNA"/>
</dbReference>
<keyword evidence="1" id="KW-0732">Signal</keyword>
<accession>A0A1Y3YSS6</accession>
<protein>
    <recommendedName>
        <fullName evidence="6">Carbohydrate metabolism domain-containing protein</fullName>
    </recommendedName>
</protein>
<dbReference type="Gene3D" id="2.40.128.350">
    <property type="match status" value="1"/>
</dbReference>
<feature type="domain" description="Putative carbohydrate metabolism" evidence="2">
    <location>
        <begin position="298"/>
        <end position="519"/>
    </location>
</feature>
<dbReference type="Pfam" id="PF13201">
    <property type="entry name" value="PCMD"/>
    <property type="match status" value="1"/>
</dbReference>
<dbReference type="Pfam" id="PF13944">
    <property type="entry name" value="Calycin_like"/>
    <property type="match status" value="1"/>
</dbReference>
<evidence type="ECO:0008006" key="6">
    <source>
        <dbReference type="Google" id="ProtNLM"/>
    </source>
</evidence>
<proteinExistence type="predicted"/>
<organism evidence="4 5">
    <name type="scientific">Bacteroides clarus</name>
    <dbReference type="NCBI Taxonomy" id="626929"/>
    <lineage>
        <taxon>Bacteria</taxon>
        <taxon>Pseudomonadati</taxon>
        <taxon>Bacteroidota</taxon>
        <taxon>Bacteroidia</taxon>
        <taxon>Bacteroidales</taxon>
        <taxon>Bacteroidaceae</taxon>
        <taxon>Bacteroides</taxon>
    </lineage>
</organism>
<feature type="chain" id="PRO_5013368316" description="Carbohydrate metabolism domain-containing protein" evidence="1">
    <location>
        <begin position="31"/>
        <end position="521"/>
    </location>
</feature>